<reference evidence="1" key="2">
    <citation type="submission" date="2021-09" db="EMBL/GenBank/DDBJ databases">
        <authorList>
            <person name="Jia N."/>
            <person name="Wang J."/>
            <person name="Shi W."/>
            <person name="Du L."/>
            <person name="Sun Y."/>
            <person name="Zhan W."/>
            <person name="Jiang J."/>
            <person name="Wang Q."/>
            <person name="Zhang B."/>
            <person name="Ji P."/>
            <person name="Sakyi L.B."/>
            <person name="Cui X."/>
            <person name="Yuan T."/>
            <person name="Jiang B."/>
            <person name="Yang W."/>
            <person name="Lam T.T.-Y."/>
            <person name="Chang Q."/>
            <person name="Ding S."/>
            <person name="Wang X."/>
            <person name="Zhu J."/>
            <person name="Ruan X."/>
            <person name="Zhao L."/>
            <person name="Wei J."/>
            <person name="Que T."/>
            <person name="Du C."/>
            <person name="Cheng J."/>
            <person name="Dai P."/>
            <person name="Han X."/>
            <person name="Huang E."/>
            <person name="Gao Y."/>
            <person name="Liu J."/>
            <person name="Shao H."/>
            <person name="Ye R."/>
            <person name="Li L."/>
            <person name="Wei W."/>
            <person name="Wang X."/>
            <person name="Wang C."/>
            <person name="Huo Q."/>
            <person name="Li W."/>
            <person name="Guo W."/>
            <person name="Chen H."/>
            <person name="Chen S."/>
            <person name="Zhou L."/>
            <person name="Zhou L."/>
            <person name="Ni X."/>
            <person name="Tian J."/>
            <person name="Zhou Y."/>
            <person name="Sheng Y."/>
            <person name="Liu T."/>
            <person name="Pan Y."/>
            <person name="Xia L."/>
            <person name="Li J."/>
            <person name="Zhao F."/>
            <person name="Cao W."/>
        </authorList>
    </citation>
    <scope>NUCLEOTIDE SEQUENCE</scope>
    <source>
        <strain evidence="1">Rsan-2018</strain>
        <tissue evidence="1">Larvae</tissue>
    </source>
</reference>
<dbReference type="Gene3D" id="3.30.420.10">
    <property type="entry name" value="Ribonuclease H-like superfamily/Ribonuclease H"/>
    <property type="match status" value="1"/>
</dbReference>
<evidence type="ECO:0000313" key="2">
    <source>
        <dbReference type="Proteomes" id="UP000821837"/>
    </source>
</evidence>
<dbReference type="InterPro" id="IPR036397">
    <property type="entry name" value="RNaseH_sf"/>
</dbReference>
<evidence type="ECO:0008006" key="3">
    <source>
        <dbReference type="Google" id="ProtNLM"/>
    </source>
</evidence>
<name>A0A9D4YP58_RHISA</name>
<dbReference type="EMBL" id="JABSTV010001245">
    <property type="protein sequence ID" value="KAH7983294.1"/>
    <property type="molecule type" value="Genomic_DNA"/>
</dbReference>
<reference evidence="1" key="1">
    <citation type="journal article" date="2020" name="Cell">
        <title>Large-Scale Comparative Analyses of Tick Genomes Elucidate Their Genetic Diversity and Vector Capacities.</title>
        <authorList>
            <consortium name="Tick Genome and Microbiome Consortium (TIGMIC)"/>
            <person name="Jia N."/>
            <person name="Wang J."/>
            <person name="Shi W."/>
            <person name="Du L."/>
            <person name="Sun Y."/>
            <person name="Zhan W."/>
            <person name="Jiang J.F."/>
            <person name="Wang Q."/>
            <person name="Zhang B."/>
            <person name="Ji P."/>
            <person name="Bell-Sakyi L."/>
            <person name="Cui X.M."/>
            <person name="Yuan T.T."/>
            <person name="Jiang B.G."/>
            <person name="Yang W.F."/>
            <person name="Lam T.T."/>
            <person name="Chang Q.C."/>
            <person name="Ding S.J."/>
            <person name="Wang X.J."/>
            <person name="Zhu J.G."/>
            <person name="Ruan X.D."/>
            <person name="Zhao L."/>
            <person name="Wei J.T."/>
            <person name="Ye R.Z."/>
            <person name="Que T.C."/>
            <person name="Du C.H."/>
            <person name="Zhou Y.H."/>
            <person name="Cheng J.X."/>
            <person name="Dai P.F."/>
            <person name="Guo W.B."/>
            <person name="Han X.H."/>
            <person name="Huang E.J."/>
            <person name="Li L.F."/>
            <person name="Wei W."/>
            <person name="Gao Y.C."/>
            <person name="Liu J.Z."/>
            <person name="Shao H.Z."/>
            <person name="Wang X."/>
            <person name="Wang C.C."/>
            <person name="Yang T.C."/>
            <person name="Huo Q.B."/>
            <person name="Li W."/>
            <person name="Chen H.Y."/>
            <person name="Chen S.E."/>
            <person name="Zhou L.G."/>
            <person name="Ni X.B."/>
            <person name="Tian J.H."/>
            <person name="Sheng Y."/>
            <person name="Liu T."/>
            <person name="Pan Y.S."/>
            <person name="Xia L.Y."/>
            <person name="Li J."/>
            <person name="Zhao F."/>
            <person name="Cao W.C."/>
        </authorList>
    </citation>
    <scope>NUCLEOTIDE SEQUENCE</scope>
    <source>
        <strain evidence="1">Rsan-2018</strain>
    </source>
</reference>
<dbReference type="Proteomes" id="UP000821837">
    <property type="component" value="Chromosome 1"/>
</dbReference>
<proteinExistence type="predicted"/>
<keyword evidence="2" id="KW-1185">Reference proteome</keyword>
<evidence type="ECO:0000313" key="1">
    <source>
        <dbReference type="EMBL" id="KAH7983294.1"/>
    </source>
</evidence>
<organism evidence="1 2">
    <name type="scientific">Rhipicephalus sanguineus</name>
    <name type="common">Brown dog tick</name>
    <name type="synonym">Ixodes sanguineus</name>
    <dbReference type="NCBI Taxonomy" id="34632"/>
    <lineage>
        <taxon>Eukaryota</taxon>
        <taxon>Metazoa</taxon>
        <taxon>Ecdysozoa</taxon>
        <taxon>Arthropoda</taxon>
        <taxon>Chelicerata</taxon>
        <taxon>Arachnida</taxon>
        <taxon>Acari</taxon>
        <taxon>Parasitiformes</taxon>
        <taxon>Ixodida</taxon>
        <taxon>Ixodoidea</taxon>
        <taxon>Ixodidae</taxon>
        <taxon>Rhipicephalinae</taxon>
        <taxon>Rhipicephalus</taxon>
        <taxon>Rhipicephalus</taxon>
    </lineage>
</organism>
<protein>
    <recommendedName>
        <fullName evidence="3">Transposase Tc1-like domain-containing protein</fullName>
    </recommendedName>
</protein>
<comment type="caution">
    <text evidence="1">The sequence shown here is derived from an EMBL/GenBank/DDBJ whole genome shotgun (WGS) entry which is preliminary data.</text>
</comment>
<gene>
    <name evidence="1" type="ORF">HPB52_010664</name>
</gene>
<sequence>MTGRSTHTVNKIIKAYKEEKRICDAPHHRCPRATTEQQEQVLAAGAYASPFNTAKEIGEFFGVEASVSILKRKLAEQGLRSRIAARKPHLSERNKTSSVGFAVNHASRTVNDWKDVIFFPTKLQFLQRGTKNAVCGALTARGTSNAIFKSAAPHRRKLDSKYANIVEYVLIPYALDGPFPDGHNYYQHDLSPVHTAKRVKQLI</sequence>
<dbReference type="AlphaFoldDB" id="A0A9D4YP58"/>
<dbReference type="GO" id="GO:0003676">
    <property type="term" value="F:nucleic acid binding"/>
    <property type="evidence" value="ECO:0007669"/>
    <property type="project" value="InterPro"/>
</dbReference>
<accession>A0A9D4YP58</accession>